<dbReference type="PANTHER" id="PTHR30486">
    <property type="entry name" value="TWITCHING MOTILITY PROTEIN PILT"/>
    <property type="match status" value="1"/>
</dbReference>
<dbReference type="EMBL" id="JACBZD010000001">
    <property type="protein sequence ID" value="NYI03248.1"/>
    <property type="molecule type" value="Genomic_DNA"/>
</dbReference>
<dbReference type="AlphaFoldDB" id="A0A852ZYS5"/>
<organism evidence="4 5">
    <name type="scientific">Allostreptomyces psammosilenae</name>
    <dbReference type="NCBI Taxonomy" id="1892865"/>
    <lineage>
        <taxon>Bacteria</taxon>
        <taxon>Bacillati</taxon>
        <taxon>Actinomycetota</taxon>
        <taxon>Actinomycetes</taxon>
        <taxon>Kitasatosporales</taxon>
        <taxon>Streptomycetaceae</taxon>
        <taxon>Allostreptomyces</taxon>
    </lineage>
</organism>
<dbReference type="InterPro" id="IPR050921">
    <property type="entry name" value="T4SS_GSP_E_ATPase"/>
</dbReference>
<evidence type="ECO:0000313" key="4">
    <source>
        <dbReference type="EMBL" id="NYI03248.1"/>
    </source>
</evidence>
<dbReference type="CDD" id="cd01130">
    <property type="entry name" value="VirB11-like_ATPase"/>
    <property type="match status" value="1"/>
</dbReference>
<evidence type="ECO:0000259" key="3">
    <source>
        <dbReference type="Pfam" id="PF00437"/>
    </source>
</evidence>
<keyword evidence="5" id="KW-1185">Reference proteome</keyword>
<name>A0A852ZYS5_9ACTN</name>
<feature type="compositionally biased region" description="Low complexity" evidence="2">
    <location>
        <begin position="83"/>
        <end position="99"/>
    </location>
</feature>
<dbReference type="InterPro" id="IPR027417">
    <property type="entry name" value="P-loop_NTPase"/>
</dbReference>
<comment type="similarity">
    <text evidence="1">Belongs to the GSP E family.</text>
</comment>
<protein>
    <submittedName>
        <fullName evidence="4">Flp pilus assembly CpaF family ATPase</fullName>
    </submittedName>
</protein>
<dbReference type="Proteomes" id="UP000567795">
    <property type="component" value="Unassembled WGS sequence"/>
</dbReference>
<gene>
    <name evidence="4" type="ORF">FHU37_000191</name>
</gene>
<proteinExistence type="inferred from homology"/>
<evidence type="ECO:0000313" key="5">
    <source>
        <dbReference type="Proteomes" id="UP000567795"/>
    </source>
</evidence>
<dbReference type="InterPro" id="IPR001482">
    <property type="entry name" value="T2SS/T4SS_dom"/>
</dbReference>
<dbReference type="Gene3D" id="3.40.50.300">
    <property type="entry name" value="P-loop containing nucleotide triphosphate hydrolases"/>
    <property type="match status" value="1"/>
</dbReference>
<feature type="compositionally biased region" description="Low complexity" evidence="2">
    <location>
        <begin position="1"/>
        <end position="23"/>
    </location>
</feature>
<dbReference type="GO" id="GO:0016887">
    <property type="term" value="F:ATP hydrolysis activity"/>
    <property type="evidence" value="ECO:0007669"/>
    <property type="project" value="InterPro"/>
</dbReference>
<dbReference type="SUPFAM" id="SSF52540">
    <property type="entry name" value="P-loop containing nucleoside triphosphate hydrolases"/>
    <property type="match status" value="1"/>
</dbReference>
<feature type="compositionally biased region" description="Gly residues" evidence="2">
    <location>
        <begin position="27"/>
        <end position="44"/>
    </location>
</feature>
<evidence type="ECO:0000256" key="2">
    <source>
        <dbReference type="SAM" id="MobiDB-lite"/>
    </source>
</evidence>
<dbReference type="RefSeq" id="WP_312892362.1">
    <property type="nucleotide sequence ID" value="NZ_JACBZD010000001.1"/>
</dbReference>
<accession>A0A852ZYS5</accession>
<feature type="domain" description="Bacterial type II secretion system protein E" evidence="3">
    <location>
        <begin position="217"/>
        <end position="505"/>
    </location>
</feature>
<dbReference type="Pfam" id="PF00437">
    <property type="entry name" value="T2SSE"/>
    <property type="match status" value="1"/>
</dbReference>
<reference evidence="4 5" key="1">
    <citation type="submission" date="2020-07" db="EMBL/GenBank/DDBJ databases">
        <title>Sequencing the genomes of 1000 actinobacteria strains.</title>
        <authorList>
            <person name="Klenk H.-P."/>
        </authorList>
    </citation>
    <scope>NUCLEOTIDE SEQUENCE [LARGE SCALE GENOMIC DNA]</scope>
    <source>
        <strain evidence="4 5">DSM 42178</strain>
    </source>
</reference>
<dbReference type="PANTHER" id="PTHR30486:SF6">
    <property type="entry name" value="TYPE IV PILUS RETRACTATION ATPASE PILT"/>
    <property type="match status" value="1"/>
</dbReference>
<dbReference type="Gene3D" id="3.30.450.380">
    <property type="match status" value="1"/>
</dbReference>
<feature type="region of interest" description="Disordered" evidence="2">
    <location>
        <begin position="1"/>
        <end position="99"/>
    </location>
</feature>
<evidence type="ECO:0000256" key="1">
    <source>
        <dbReference type="ARBA" id="ARBA00006611"/>
    </source>
</evidence>
<sequence>MALRPGTAGSAGPAEAAASTAPPIQRGSGGRGGPAADGPGGADGQHGQHGQDGPNGPSALDGLNGATGPNGANWVKGPGSPNGAAASDDSRGAGRAVPGAAGGVAAPGAAGAGPRGLPAGGALPAGSAGVPSATVDLRVAQEIARRVAAELHEQLRQRPGTTREDQRQHGRALIDEAVARWADGYARTHGTSPTRAEDRALASVVFDLLFRAGRLQPYLDDELVENILVNGCDDVWISRVDEPLRRVPPIADSDEELIELLQELARQHGNGERILSTSSPTLALRLEGGMRLQAMTGVTPRPYVAIRRHRVQSATLDDMVALGTLDPGLAAFLRACIRGRRNVLIAGTQGVGKTSLLRAMANEIDPDERIGTMESEYELWLHELGTLRQVVPIEARESNGERVDGRAAGELTIGELIPPALRMSLSRLIVGEVRSHEVVPMLRAMTAGEGGSMCTLHARGPHMVLDRIAELCLEYGREMTDQLAYRLVANALDFIVYVRMVDETALGGRRHRFVSHVLEVAGLGEQGRPALNTVFGPVPGEPRAVPRTAPACLDDLLRAGFDPRVLDQPRGSWPAPLDLKVQVA</sequence>
<comment type="caution">
    <text evidence="4">The sequence shown here is derived from an EMBL/GenBank/DDBJ whole genome shotgun (WGS) entry which is preliminary data.</text>
</comment>